<evidence type="ECO:0000256" key="4">
    <source>
        <dbReference type="ARBA" id="ARBA00022617"/>
    </source>
</evidence>
<dbReference type="CDD" id="cd11065">
    <property type="entry name" value="CYP64-like"/>
    <property type="match status" value="1"/>
</dbReference>
<name>A0AAD6Z360_9AGAR</name>
<dbReference type="InterPro" id="IPR050364">
    <property type="entry name" value="Cytochrome_P450_fung"/>
</dbReference>
<evidence type="ECO:0000256" key="8">
    <source>
        <dbReference type="ARBA" id="ARBA00023033"/>
    </source>
</evidence>
<keyword evidence="5 9" id="KW-0479">Metal-binding</keyword>
<evidence type="ECO:0000256" key="5">
    <source>
        <dbReference type="ARBA" id="ARBA00022723"/>
    </source>
</evidence>
<protein>
    <submittedName>
        <fullName evidence="11">Cytochrome P450</fullName>
    </submittedName>
</protein>
<dbReference type="InterPro" id="IPR002401">
    <property type="entry name" value="Cyt_P450_E_grp-I"/>
</dbReference>
<keyword evidence="12" id="KW-1185">Reference proteome</keyword>
<evidence type="ECO:0000313" key="11">
    <source>
        <dbReference type="EMBL" id="KAJ7305662.1"/>
    </source>
</evidence>
<dbReference type="PROSITE" id="PS00086">
    <property type="entry name" value="CYTOCHROME_P450"/>
    <property type="match status" value="1"/>
</dbReference>
<dbReference type="GO" id="GO:0004497">
    <property type="term" value="F:monooxygenase activity"/>
    <property type="evidence" value="ECO:0007669"/>
    <property type="project" value="UniProtKB-KW"/>
</dbReference>
<evidence type="ECO:0000313" key="12">
    <source>
        <dbReference type="Proteomes" id="UP001218218"/>
    </source>
</evidence>
<evidence type="ECO:0000256" key="7">
    <source>
        <dbReference type="ARBA" id="ARBA00023004"/>
    </source>
</evidence>
<dbReference type="GO" id="GO:0005506">
    <property type="term" value="F:iron ion binding"/>
    <property type="evidence" value="ECO:0007669"/>
    <property type="project" value="InterPro"/>
</dbReference>
<evidence type="ECO:0000256" key="3">
    <source>
        <dbReference type="ARBA" id="ARBA00010617"/>
    </source>
</evidence>
<organism evidence="11 12">
    <name type="scientific">Mycena albidolilacea</name>
    <dbReference type="NCBI Taxonomy" id="1033008"/>
    <lineage>
        <taxon>Eukaryota</taxon>
        <taxon>Fungi</taxon>
        <taxon>Dikarya</taxon>
        <taxon>Basidiomycota</taxon>
        <taxon>Agaricomycotina</taxon>
        <taxon>Agaricomycetes</taxon>
        <taxon>Agaricomycetidae</taxon>
        <taxon>Agaricales</taxon>
        <taxon>Marasmiineae</taxon>
        <taxon>Mycenaceae</taxon>
        <taxon>Mycena</taxon>
    </lineage>
</organism>
<dbReference type="PRINTS" id="PR00463">
    <property type="entry name" value="EP450I"/>
</dbReference>
<dbReference type="GO" id="GO:0016705">
    <property type="term" value="F:oxidoreductase activity, acting on paired donors, with incorporation or reduction of molecular oxygen"/>
    <property type="evidence" value="ECO:0007669"/>
    <property type="project" value="InterPro"/>
</dbReference>
<accession>A0AAD6Z360</accession>
<dbReference type="PANTHER" id="PTHR46300:SF7">
    <property type="entry name" value="P450, PUTATIVE (EUROFUNG)-RELATED"/>
    <property type="match status" value="1"/>
</dbReference>
<keyword evidence="7 9" id="KW-0408">Iron</keyword>
<reference evidence="11" key="1">
    <citation type="submission" date="2023-03" db="EMBL/GenBank/DDBJ databases">
        <title>Massive genome expansion in bonnet fungi (Mycena s.s.) driven by repeated elements and novel gene families across ecological guilds.</title>
        <authorList>
            <consortium name="Lawrence Berkeley National Laboratory"/>
            <person name="Harder C.B."/>
            <person name="Miyauchi S."/>
            <person name="Viragh M."/>
            <person name="Kuo A."/>
            <person name="Thoen E."/>
            <person name="Andreopoulos B."/>
            <person name="Lu D."/>
            <person name="Skrede I."/>
            <person name="Drula E."/>
            <person name="Henrissat B."/>
            <person name="Morin E."/>
            <person name="Kohler A."/>
            <person name="Barry K."/>
            <person name="LaButti K."/>
            <person name="Morin E."/>
            <person name="Salamov A."/>
            <person name="Lipzen A."/>
            <person name="Mereny Z."/>
            <person name="Hegedus B."/>
            <person name="Baldrian P."/>
            <person name="Stursova M."/>
            <person name="Weitz H."/>
            <person name="Taylor A."/>
            <person name="Grigoriev I.V."/>
            <person name="Nagy L.G."/>
            <person name="Martin F."/>
            <person name="Kauserud H."/>
        </authorList>
    </citation>
    <scope>NUCLEOTIDE SEQUENCE</scope>
    <source>
        <strain evidence="11">CBHHK002</strain>
    </source>
</reference>
<keyword evidence="4 9" id="KW-0349">Heme</keyword>
<comment type="similarity">
    <text evidence="3 10">Belongs to the cytochrome P450 family.</text>
</comment>
<dbReference type="InterPro" id="IPR001128">
    <property type="entry name" value="Cyt_P450"/>
</dbReference>
<evidence type="ECO:0000256" key="6">
    <source>
        <dbReference type="ARBA" id="ARBA00023002"/>
    </source>
</evidence>
<feature type="binding site" description="axial binding residue" evidence="9">
    <location>
        <position position="437"/>
    </location>
    <ligand>
        <name>heme</name>
        <dbReference type="ChEBI" id="CHEBI:30413"/>
    </ligand>
    <ligandPart>
        <name>Fe</name>
        <dbReference type="ChEBI" id="CHEBI:18248"/>
    </ligandPart>
</feature>
<dbReference type="Pfam" id="PF00067">
    <property type="entry name" value="p450"/>
    <property type="match status" value="1"/>
</dbReference>
<proteinExistence type="inferred from homology"/>
<dbReference type="GO" id="GO:0020037">
    <property type="term" value="F:heme binding"/>
    <property type="evidence" value="ECO:0007669"/>
    <property type="project" value="InterPro"/>
</dbReference>
<dbReference type="Gene3D" id="1.10.630.10">
    <property type="entry name" value="Cytochrome P450"/>
    <property type="match status" value="1"/>
</dbReference>
<evidence type="ECO:0000256" key="1">
    <source>
        <dbReference type="ARBA" id="ARBA00001971"/>
    </source>
</evidence>
<comment type="caution">
    <text evidence="11">The sequence shown here is derived from an EMBL/GenBank/DDBJ whole genome shotgun (WGS) entry which is preliminary data.</text>
</comment>
<dbReference type="InterPro" id="IPR036396">
    <property type="entry name" value="Cyt_P450_sf"/>
</dbReference>
<dbReference type="Proteomes" id="UP001218218">
    <property type="component" value="Unassembled WGS sequence"/>
</dbReference>
<keyword evidence="8 10" id="KW-0503">Monooxygenase</keyword>
<evidence type="ECO:0000256" key="9">
    <source>
        <dbReference type="PIRSR" id="PIRSR602401-1"/>
    </source>
</evidence>
<dbReference type="EMBL" id="JARIHO010000095">
    <property type="protein sequence ID" value="KAJ7305662.1"/>
    <property type="molecule type" value="Genomic_DNA"/>
</dbReference>
<keyword evidence="6 10" id="KW-0560">Oxidoreductase</keyword>
<evidence type="ECO:0000256" key="10">
    <source>
        <dbReference type="RuleBase" id="RU000461"/>
    </source>
</evidence>
<dbReference type="PANTHER" id="PTHR46300">
    <property type="entry name" value="P450, PUTATIVE (EUROFUNG)-RELATED-RELATED"/>
    <property type="match status" value="1"/>
</dbReference>
<comment type="cofactor">
    <cofactor evidence="1 9">
        <name>heme</name>
        <dbReference type="ChEBI" id="CHEBI:30413"/>
    </cofactor>
</comment>
<gene>
    <name evidence="11" type="ORF">DFH08DRAFT_793425</name>
</gene>
<dbReference type="SUPFAM" id="SSF48264">
    <property type="entry name" value="Cytochrome P450"/>
    <property type="match status" value="1"/>
</dbReference>
<dbReference type="InterPro" id="IPR017972">
    <property type="entry name" value="Cyt_P450_CS"/>
</dbReference>
<evidence type="ECO:0000256" key="2">
    <source>
        <dbReference type="ARBA" id="ARBA00005179"/>
    </source>
</evidence>
<comment type="pathway">
    <text evidence="2">Secondary metabolite biosynthesis.</text>
</comment>
<sequence length="513" mass="57412">MDYRSALALLAVGVLLLRFFIKHFFSVRRHSGLPFPPGPTPRPIIGNLHDLPTRHPWLTYTDWGLRYGDLMHASVFGQHVIIINSVKTATELFEKRSHIYSDRPVVPMVELLGWDYNTALLPIGDRWRRHRRILQQHFRRDISRQYHPVQIKKVHNLLHGLLSNPKDFRELIQTLAAAIIMSAVYGYEVEPSNDRFVTICDAAVRKLADSFFPGAVAVNVIPILRHLPSWMPGAGFQRFAAECRELNQEMKKGPFEFTKQNMVHGVEANSVVAKLLESSGRQSHSEETIQETAATAYAAGAETTVSSIASFFLTMALHPDIQKRAQDEIDAVVGTHRLPGFEDRASLPFVEALYREVMRWKPGIPLGVPHSTSAEDIYNGYFIPKGAIVVSNIWAMTRDESIYSEPNRFNPDRFFTADGKLNDNDTVLAFGFGRRICVGRWYGDASVWATIVSVLAVFDIAKGKDAAGNEIGIDPDNYGGGLVSHPEPFACSITPRSEAAKNLVQAAVENHDV</sequence>
<dbReference type="AlphaFoldDB" id="A0AAD6Z360"/>